<evidence type="ECO:0000313" key="7">
    <source>
        <dbReference type="EMBL" id="MFB5191359.1"/>
    </source>
</evidence>
<evidence type="ECO:0000256" key="4">
    <source>
        <dbReference type="ARBA" id="ARBA00023239"/>
    </source>
</evidence>
<gene>
    <name evidence="7" type="primary">kdgD</name>
    <name evidence="7" type="ORF">KKP3000_000130</name>
</gene>
<comment type="pathway">
    <text evidence="2 5">Carbohydrate acid metabolism; D-glucarate degradation; 2,5-dioxopentanoate from D-glucarate: step 2/2.</text>
</comment>
<dbReference type="NCBIfam" id="TIGR03249">
    <property type="entry name" value="KdgD"/>
    <property type="match status" value="1"/>
</dbReference>
<comment type="similarity">
    <text evidence="3 5 6">Belongs to the DapA family.</text>
</comment>
<evidence type="ECO:0000256" key="1">
    <source>
        <dbReference type="ARBA" id="ARBA00001446"/>
    </source>
</evidence>
<dbReference type="PANTHER" id="PTHR12128">
    <property type="entry name" value="DIHYDRODIPICOLINATE SYNTHASE"/>
    <property type="match status" value="1"/>
</dbReference>
<sequence>MTENRATLNNKNALPSGILGFPITPFRRNGQIDEQALEANIQFLLDEGLSSIFIGCGSGEFQSLSIEEYQSILQLAVQVTNGRVPVFSGVGGNIAQALEQAQLSAQIGVDGYLVMPPYLVEGEQEGLYNYYKLITESTELDAVIYQRGTAVFALETMRRLLQIPQIKGFKDGYGNMEKNIELIKNIGNRLSWFNGMPFAEVTMPAYWAMGFRSYSSAISNYIPHISRMFYTALEQGDEALVDELYREALLPINDIRKQRQGYAVSLIKVGMEIMGLPAGETVRAPIVPVTPEHYQQLEAILNNVMTKFPARVATGG</sequence>
<comment type="catalytic activity">
    <reaction evidence="1 5">
        <text>5-dehydro-4-deoxy-D-glucarate + H(+) = 2,5-dioxopentanoate + CO2 + H2O</text>
        <dbReference type="Rhea" id="RHEA:24608"/>
        <dbReference type="ChEBI" id="CHEBI:15377"/>
        <dbReference type="ChEBI" id="CHEBI:15378"/>
        <dbReference type="ChEBI" id="CHEBI:16526"/>
        <dbReference type="ChEBI" id="CHEBI:42819"/>
        <dbReference type="ChEBI" id="CHEBI:58136"/>
        <dbReference type="EC" id="4.2.1.41"/>
    </reaction>
</comment>
<dbReference type="Gene3D" id="3.20.20.70">
    <property type="entry name" value="Aldolase class I"/>
    <property type="match status" value="1"/>
</dbReference>
<evidence type="ECO:0000256" key="2">
    <source>
        <dbReference type="ARBA" id="ARBA00004983"/>
    </source>
</evidence>
<dbReference type="GO" id="GO:0047448">
    <property type="term" value="F:5-dehydro-4-deoxyglucarate dehydratase activity"/>
    <property type="evidence" value="ECO:0007669"/>
    <property type="project" value="UniProtKB-EC"/>
</dbReference>
<keyword evidence="4 5" id="KW-0456">Lyase</keyword>
<evidence type="ECO:0000256" key="3">
    <source>
        <dbReference type="ARBA" id="ARBA00007592"/>
    </source>
</evidence>
<dbReference type="PIRSF" id="PIRSF001365">
    <property type="entry name" value="DHDPS"/>
    <property type="match status" value="1"/>
</dbReference>
<proteinExistence type="inferred from homology"/>
<evidence type="ECO:0000256" key="6">
    <source>
        <dbReference type="PIRNR" id="PIRNR001365"/>
    </source>
</evidence>
<dbReference type="EMBL" id="JBDXSU010000010">
    <property type="protein sequence ID" value="MFB5191359.1"/>
    <property type="molecule type" value="Genomic_DNA"/>
</dbReference>
<name>A0ABV5AGI6_9BACL</name>
<dbReference type="PANTHER" id="PTHR12128:SF19">
    <property type="entry name" value="5-DEHYDRO-4-DEOXYGLUCARATE DEHYDRATASE 2-RELATED"/>
    <property type="match status" value="1"/>
</dbReference>
<dbReference type="SUPFAM" id="SSF51569">
    <property type="entry name" value="Aldolase"/>
    <property type="match status" value="1"/>
</dbReference>
<protein>
    <recommendedName>
        <fullName evidence="5">Probable 5-dehydro-4-deoxyglucarate dehydratase</fullName>
        <ecNumber evidence="5">4.2.1.41</ecNumber>
    </recommendedName>
    <alternativeName>
        <fullName evidence="5">5-keto-4-deoxy-glucarate dehydratase</fullName>
        <shortName evidence="5">KDGDH</shortName>
    </alternativeName>
</protein>
<dbReference type="Pfam" id="PF00701">
    <property type="entry name" value="DHDPS"/>
    <property type="match status" value="1"/>
</dbReference>
<keyword evidence="8" id="KW-1185">Reference proteome</keyword>
<dbReference type="InterPro" id="IPR013785">
    <property type="entry name" value="Aldolase_TIM"/>
</dbReference>
<evidence type="ECO:0000313" key="8">
    <source>
        <dbReference type="Proteomes" id="UP001579974"/>
    </source>
</evidence>
<dbReference type="HAMAP" id="MF_00694">
    <property type="entry name" value="KDGDH"/>
    <property type="match status" value="1"/>
</dbReference>
<dbReference type="InterPro" id="IPR002220">
    <property type="entry name" value="DapA-like"/>
</dbReference>
<comment type="caution">
    <text evidence="7">The sequence shown here is derived from an EMBL/GenBank/DDBJ whole genome shotgun (WGS) entry which is preliminary data.</text>
</comment>
<dbReference type="NCBIfam" id="NF002958">
    <property type="entry name" value="PRK03620.1"/>
    <property type="match status" value="1"/>
</dbReference>
<organism evidence="7 8">
    <name type="scientific">Alicyclobacillus fastidiosus</name>
    <dbReference type="NCBI Taxonomy" id="392011"/>
    <lineage>
        <taxon>Bacteria</taxon>
        <taxon>Bacillati</taxon>
        <taxon>Bacillota</taxon>
        <taxon>Bacilli</taxon>
        <taxon>Bacillales</taxon>
        <taxon>Alicyclobacillaceae</taxon>
        <taxon>Alicyclobacillus</taxon>
    </lineage>
</organism>
<dbReference type="SMART" id="SM01130">
    <property type="entry name" value="DHDPS"/>
    <property type="match status" value="1"/>
</dbReference>
<accession>A0ABV5AGI6</accession>
<dbReference type="RefSeq" id="WP_275473972.1">
    <property type="nucleotide sequence ID" value="NZ_CP162940.1"/>
</dbReference>
<dbReference type="PRINTS" id="PR00146">
    <property type="entry name" value="DHPICSNTHASE"/>
</dbReference>
<evidence type="ECO:0000256" key="5">
    <source>
        <dbReference type="HAMAP-Rule" id="MF_00694"/>
    </source>
</evidence>
<dbReference type="EC" id="4.2.1.41" evidence="5"/>
<dbReference type="InterPro" id="IPR017655">
    <property type="entry name" value="Dehydro-deoxyglucarate_dehyd"/>
</dbReference>
<reference evidence="7 8" key="1">
    <citation type="journal article" date="2024" name="Int. J. Mol. Sci.">
        <title>Exploration of Alicyclobacillus spp. Genome in Search of Antibiotic Resistance.</title>
        <authorList>
            <person name="Bucka-Kolendo J."/>
            <person name="Kiousi D.E."/>
            <person name="Dekowska A."/>
            <person name="Mikolajczuk-Szczyrba A."/>
            <person name="Karadedos D.M."/>
            <person name="Michael P."/>
            <person name="Galanis A."/>
            <person name="Sokolowska B."/>
        </authorList>
    </citation>
    <scope>NUCLEOTIDE SEQUENCE [LARGE SCALE GENOMIC DNA]</scope>
    <source>
        <strain evidence="7 8">KKP 3000</strain>
    </source>
</reference>
<dbReference type="Proteomes" id="UP001579974">
    <property type="component" value="Unassembled WGS sequence"/>
</dbReference>